<organism evidence="11 12">
    <name type="scientific">Thermoanaerobacterium saccharolyticum (strain DSM 8691 / JW/SL-YS485)</name>
    <dbReference type="NCBI Taxonomy" id="1094508"/>
    <lineage>
        <taxon>Bacteria</taxon>
        <taxon>Bacillati</taxon>
        <taxon>Bacillota</taxon>
        <taxon>Clostridia</taxon>
        <taxon>Thermoanaerobacterales</taxon>
        <taxon>Thermoanaerobacteraceae</taxon>
        <taxon>Thermoanaerobacterium</taxon>
    </lineage>
</organism>
<dbReference type="GO" id="GO:0004674">
    <property type="term" value="F:protein serine/threonine kinase activity"/>
    <property type="evidence" value="ECO:0007669"/>
    <property type="project" value="UniProtKB-KW"/>
</dbReference>
<sequence>MLENGYVLTGIHNGRKYVVEKKIGHGGVAYVYLVHDDENSKYALKISEDLISITREHKVLTSLKNCNFAPRVFDLDDALLYNKMYHYIVLEYIEGYSLDRLIKSGIDLESASYIFAEILDALIGLKRLGIFYTDLKPSNVMVDEIKKRIVLIDYGSTSAKDDTVKEFTPEFDRASWKVGLRKADSGYLSFEAGMLFVCLVMGKTFRHDYHTIGEVLKQSRARLGKFYIAIMKALNGTYDINKLYINFKNGCFSEKASMYLNYMLFIVGMIFVVLMILAV</sequence>
<dbReference type="GO" id="GO:0005956">
    <property type="term" value="C:protein kinase CK2 complex"/>
    <property type="evidence" value="ECO:0007669"/>
    <property type="project" value="TreeGrafter"/>
</dbReference>
<dbReference type="PROSITE" id="PS50011">
    <property type="entry name" value="PROTEIN_KINASE_DOM"/>
    <property type="match status" value="1"/>
</dbReference>
<comment type="catalytic activity">
    <reaction evidence="8">
        <text>L-seryl-[protein] + ATP = O-phospho-L-seryl-[protein] + ADP + H(+)</text>
        <dbReference type="Rhea" id="RHEA:17989"/>
        <dbReference type="Rhea" id="RHEA-COMP:9863"/>
        <dbReference type="Rhea" id="RHEA-COMP:11604"/>
        <dbReference type="ChEBI" id="CHEBI:15378"/>
        <dbReference type="ChEBI" id="CHEBI:29999"/>
        <dbReference type="ChEBI" id="CHEBI:30616"/>
        <dbReference type="ChEBI" id="CHEBI:83421"/>
        <dbReference type="ChEBI" id="CHEBI:456216"/>
        <dbReference type="EC" id="2.7.11.1"/>
    </reaction>
</comment>
<keyword evidence="2 11" id="KW-0723">Serine/threonine-protein kinase</keyword>
<evidence type="ECO:0000256" key="7">
    <source>
        <dbReference type="ARBA" id="ARBA00047899"/>
    </source>
</evidence>
<dbReference type="BioCyc" id="TSAC1094508:GLMA-945-MONOMER"/>
<keyword evidence="12" id="KW-1185">Reference proteome</keyword>
<keyword evidence="9" id="KW-1133">Transmembrane helix</keyword>
<dbReference type="PROSITE" id="PS00108">
    <property type="entry name" value="PROTEIN_KINASE_ST"/>
    <property type="match status" value="1"/>
</dbReference>
<keyword evidence="9" id="KW-0812">Transmembrane</keyword>
<dbReference type="PANTHER" id="PTHR24054:SF0">
    <property type="entry name" value="CASEIN KINASE II SUBUNIT ALPHA"/>
    <property type="match status" value="1"/>
</dbReference>
<evidence type="ECO:0000256" key="6">
    <source>
        <dbReference type="ARBA" id="ARBA00022840"/>
    </source>
</evidence>
<dbReference type="InterPro" id="IPR045216">
    <property type="entry name" value="CK2_alpha"/>
</dbReference>
<dbReference type="SUPFAM" id="SSF56112">
    <property type="entry name" value="Protein kinase-like (PK-like)"/>
    <property type="match status" value="1"/>
</dbReference>
<evidence type="ECO:0000313" key="12">
    <source>
        <dbReference type="Proteomes" id="UP000006178"/>
    </source>
</evidence>
<dbReference type="InterPro" id="IPR000719">
    <property type="entry name" value="Prot_kinase_dom"/>
</dbReference>
<dbReference type="SMART" id="SM00220">
    <property type="entry name" value="S_TKc"/>
    <property type="match status" value="1"/>
</dbReference>
<dbReference type="GO" id="GO:0005829">
    <property type="term" value="C:cytosol"/>
    <property type="evidence" value="ECO:0007669"/>
    <property type="project" value="TreeGrafter"/>
</dbReference>
<dbReference type="GO" id="GO:0005524">
    <property type="term" value="F:ATP binding"/>
    <property type="evidence" value="ECO:0007669"/>
    <property type="project" value="UniProtKB-KW"/>
</dbReference>
<dbReference type="Pfam" id="PF00069">
    <property type="entry name" value="Pkinase"/>
    <property type="match status" value="1"/>
</dbReference>
<dbReference type="RefSeq" id="WP_014757853.1">
    <property type="nucleotide sequence ID" value="NC_017992.1"/>
</dbReference>
<protein>
    <recommendedName>
        <fullName evidence="1">non-specific serine/threonine protein kinase</fullName>
        <ecNumber evidence="1">2.7.11.1</ecNumber>
    </recommendedName>
</protein>
<evidence type="ECO:0000256" key="4">
    <source>
        <dbReference type="ARBA" id="ARBA00022741"/>
    </source>
</evidence>
<dbReference type="Gene3D" id="1.10.510.10">
    <property type="entry name" value="Transferase(Phosphotransferase) domain 1"/>
    <property type="match status" value="1"/>
</dbReference>
<feature type="transmembrane region" description="Helical" evidence="9">
    <location>
        <begin position="259"/>
        <end position="278"/>
    </location>
</feature>
<evidence type="ECO:0000256" key="3">
    <source>
        <dbReference type="ARBA" id="ARBA00022679"/>
    </source>
</evidence>
<proteinExistence type="predicted"/>
<keyword evidence="4" id="KW-0547">Nucleotide-binding</keyword>
<keyword evidence="3" id="KW-0808">Transferase</keyword>
<dbReference type="EMBL" id="CP003184">
    <property type="protein sequence ID" value="AFK85950.1"/>
    <property type="molecule type" value="Genomic_DNA"/>
</dbReference>
<dbReference type="EC" id="2.7.11.1" evidence="1"/>
<feature type="domain" description="Protein kinase" evidence="10">
    <location>
        <begin position="17"/>
        <end position="279"/>
    </location>
</feature>
<dbReference type="AlphaFoldDB" id="I3VTV5"/>
<evidence type="ECO:0000256" key="1">
    <source>
        <dbReference type="ARBA" id="ARBA00012513"/>
    </source>
</evidence>
<comment type="catalytic activity">
    <reaction evidence="7">
        <text>L-threonyl-[protein] + ATP = O-phospho-L-threonyl-[protein] + ADP + H(+)</text>
        <dbReference type="Rhea" id="RHEA:46608"/>
        <dbReference type="Rhea" id="RHEA-COMP:11060"/>
        <dbReference type="Rhea" id="RHEA-COMP:11605"/>
        <dbReference type="ChEBI" id="CHEBI:15378"/>
        <dbReference type="ChEBI" id="CHEBI:30013"/>
        <dbReference type="ChEBI" id="CHEBI:30616"/>
        <dbReference type="ChEBI" id="CHEBI:61977"/>
        <dbReference type="ChEBI" id="CHEBI:456216"/>
        <dbReference type="EC" id="2.7.11.1"/>
    </reaction>
</comment>
<dbReference type="KEGG" id="tsh:Tsac_0934"/>
<reference evidence="11 12" key="1">
    <citation type="journal article" date="2014" name="Appl. Environ. Microbiol.">
        <title>Profile of Secreted Hydrolases, Associated Proteins, and SlpA in Thermoanaerobacterium saccharolyticum during the Degradation of Hemicellulose.</title>
        <authorList>
            <person name="Currie D.H."/>
            <person name="Guss A.M."/>
            <person name="Herring C.D."/>
            <person name="Giannone R.J."/>
            <person name="Johnson C.M."/>
            <person name="Lankford P.K."/>
            <person name="Brown S.D."/>
            <person name="Hettich R.L."/>
            <person name="Lynd L.R."/>
        </authorList>
    </citation>
    <scope>NUCLEOTIDE SEQUENCE [LARGE SCALE GENOMIC DNA]</scope>
    <source>
        <strain evidence="12">DSM 8691 / JW/SL-YS485</strain>
    </source>
</reference>
<accession>I3VTV5</accession>
<keyword evidence="6" id="KW-0067">ATP-binding</keyword>
<dbReference type="Proteomes" id="UP000006178">
    <property type="component" value="Chromosome"/>
</dbReference>
<evidence type="ECO:0000259" key="10">
    <source>
        <dbReference type="PROSITE" id="PS50011"/>
    </source>
</evidence>
<keyword evidence="5 11" id="KW-0418">Kinase</keyword>
<dbReference type="InterPro" id="IPR011009">
    <property type="entry name" value="Kinase-like_dom_sf"/>
</dbReference>
<dbReference type="STRING" id="1094508.Tsac_0934"/>
<evidence type="ECO:0000256" key="2">
    <source>
        <dbReference type="ARBA" id="ARBA00022527"/>
    </source>
</evidence>
<name>I3VTV5_THESW</name>
<evidence type="ECO:0000256" key="9">
    <source>
        <dbReference type="SAM" id="Phobius"/>
    </source>
</evidence>
<keyword evidence="9" id="KW-0472">Membrane</keyword>
<evidence type="ECO:0000256" key="5">
    <source>
        <dbReference type="ARBA" id="ARBA00022777"/>
    </source>
</evidence>
<dbReference type="eggNOG" id="COG0515">
    <property type="taxonomic scope" value="Bacteria"/>
</dbReference>
<dbReference type="GO" id="GO:0051726">
    <property type="term" value="P:regulation of cell cycle"/>
    <property type="evidence" value="ECO:0007669"/>
    <property type="project" value="TreeGrafter"/>
</dbReference>
<gene>
    <name evidence="11" type="ordered locus">Tsac_0934</name>
</gene>
<evidence type="ECO:0000313" key="11">
    <source>
        <dbReference type="EMBL" id="AFK85950.1"/>
    </source>
</evidence>
<dbReference type="PANTHER" id="PTHR24054">
    <property type="entry name" value="CASEIN KINASE II SUBUNIT ALPHA"/>
    <property type="match status" value="1"/>
</dbReference>
<dbReference type="InterPro" id="IPR008271">
    <property type="entry name" value="Ser/Thr_kinase_AS"/>
</dbReference>
<dbReference type="PATRIC" id="fig|1094508.3.peg.944"/>
<evidence type="ECO:0000256" key="8">
    <source>
        <dbReference type="ARBA" id="ARBA00048679"/>
    </source>
</evidence>